<gene>
    <name evidence="1" type="ORF">GIB67_028264</name>
</gene>
<name>A0A7J7KZB3_9MAGN</name>
<reference evidence="1 2" key="1">
    <citation type="journal article" date="2020" name="IScience">
        <title>Genome Sequencing of the Endangered Kingdonia uniflora (Circaeasteraceae, Ranunculales) Reveals Potential Mechanisms of Evolutionary Specialization.</title>
        <authorList>
            <person name="Sun Y."/>
            <person name="Deng T."/>
            <person name="Zhang A."/>
            <person name="Moore M.J."/>
            <person name="Landis J.B."/>
            <person name="Lin N."/>
            <person name="Zhang H."/>
            <person name="Zhang X."/>
            <person name="Huang J."/>
            <person name="Zhang X."/>
            <person name="Sun H."/>
            <person name="Wang H."/>
        </authorList>
    </citation>
    <scope>NUCLEOTIDE SEQUENCE [LARGE SCALE GENOMIC DNA]</scope>
    <source>
        <strain evidence="1">TB1705</strain>
        <tissue evidence="1">Leaf</tissue>
    </source>
</reference>
<accession>A0A7J7KZB3</accession>
<organism evidence="1 2">
    <name type="scientific">Kingdonia uniflora</name>
    <dbReference type="NCBI Taxonomy" id="39325"/>
    <lineage>
        <taxon>Eukaryota</taxon>
        <taxon>Viridiplantae</taxon>
        <taxon>Streptophyta</taxon>
        <taxon>Embryophyta</taxon>
        <taxon>Tracheophyta</taxon>
        <taxon>Spermatophyta</taxon>
        <taxon>Magnoliopsida</taxon>
        <taxon>Ranunculales</taxon>
        <taxon>Circaeasteraceae</taxon>
        <taxon>Kingdonia</taxon>
    </lineage>
</organism>
<comment type="caution">
    <text evidence="1">The sequence shown here is derived from an EMBL/GenBank/DDBJ whole genome shotgun (WGS) entry which is preliminary data.</text>
</comment>
<dbReference type="Gene3D" id="1.10.510.10">
    <property type="entry name" value="Transferase(Phosphotransferase) domain 1"/>
    <property type="match status" value="1"/>
</dbReference>
<proteinExistence type="predicted"/>
<dbReference type="OrthoDB" id="1932208at2759"/>
<protein>
    <submittedName>
        <fullName evidence="1">Uncharacterized protein</fullName>
    </submittedName>
</protein>
<keyword evidence="2" id="KW-1185">Reference proteome</keyword>
<evidence type="ECO:0000313" key="2">
    <source>
        <dbReference type="Proteomes" id="UP000541444"/>
    </source>
</evidence>
<dbReference type="AlphaFoldDB" id="A0A7J7KZB3"/>
<dbReference type="Proteomes" id="UP000541444">
    <property type="component" value="Unassembled WGS sequence"/>
</dbReference>
<sequence length="442" mass="51286">MGFCIDDIKDNIEYYRPCGDRKYDLSYALFLRPLEATNINVAGLDLIGQTHLIDHVLKMELDSIVGVYHHRMKHHVPYFQHDHQGIMVRIVDMSNVAIIKSDASSLRATYRNQASFFILHGYVVTLGDTPPLASVRFFDDMGLHEMAERYMRRVDPVRPLTHLVHSRVCSKAAFLSISEWPLEQDFDDVLSPLVDNDPLDVFKDALKFLGIKKPDTLNVPQVISLLDLLLKQEVFYDYGCDIDPSRWSICINDNNVLQPLITVILGHLWSSEGMVHYTSVYAHLGRTGSRRDNLESLAYTPIFLLRGRLAWQGYLRMLELIFKEGRMLEYIVNLKSYQDGNHKKQLEVVQVNDKAEEKHLYNMRLINMIKINQIGNSIRSKRRRLSECCDLTPQDKEAKLLPESSNRRLEISFEEYDTSHVKFPHHDALVIMPKMKQFIMHK</sequence>
<evidence type="ECO:0000313" key="1">
    <source>
        <dbReference type="EMBL" id="KAF6135693.1"/>
    </source>
</evidence>
<dbReference type="EMBL" id="JACGCM010002781">
    <property type="protein sequence ID" value="KAF6135693.1"/>
    <property type="molecule type" value="Genomic_DNA"/>
</dbReference>